<dbReference type="Proteomes" id="UP000051086">
    <property type="component" value="Unassembled WGS sequence"/>
</dbReference>
<reference evidence="2 4" key="2">
    <citation type="submission" date="2015-09" db="EMBL/GenBank/DDBJ databases">
        <authorList>
            <consortium name="Swine Surveillance"/>
        </authorList>
    </citation>
    <scope>NUCLEOTIDE SEQUENCE [LARGE SCALE GENOMIC DNA]</scope>
    <source>
        <strain evidence="2 4">5120</strain>
    </source>
</reference>
<evidence type="ECO:0000313" key="2">
    <source>
        <dbReference type="EMBL" id="CUH73670.1"/>
    </source>
</evidence>
<gene>
    <name evidence="1" type="ORF">TL5118_03086</name>
    <name evidence="2" type="ORF">TL5120_03482</name>
</gene>
<proteinExistence type="predicted"/>
<accession>A0A0P1FLU9</accession>
<name>A0A0P1FLU9_9RHOB</name>
<reference evidence="1 3" key="1">
    <citation type="submission" date="2015-09" db="EMBL/GenBank/DDBJ databases">
        <authorList>
            <person name="Rodrigo-Torres L."/>
            <person name="Arahal D.R."/>
        </authorList>
    </citation>
    <scope>NUCLEOTIDE SEQUENCE [LARGE SCALE GENOMIC DNA]</scope>
    <source>
        <strain evidence="1 3">CECT 5118</strain>
    </source>
</reference>
<dbReference type="EMBL" id="CYSB01000038">
    <property type="protein sequence ID" value="CUH69127.1"/>
    <property type="molecule type" value="Genomic_DNA"/>
</dbReference>
<keyword evidence="3" id="KW-1185">Reference proteome</keyword>
<organism evidence="2 4">
    <name type="scientific">Thalassovita autumnalis</name>
    <dbReference type="NCBI Taxonomy" id="2072972"/>
    <lineage>
        <taxon>Bacteria</taxon>
        <taxon>Pseudomonadati</taxon>
        <taxon>Pseudomonadota</taxon>
        <taxon>Alphaproteobacteria</taxon>
        <taxon>Rhodobacterales</taxon>
        <taxon>Roseobacteraceae</taxon>
        <taxon>Thalassovita</taxon>
    </lineage>
</organism>
<dbReference type="AlphaFoldDB" id="A0A0P1FLU9"/>
<evidence type="ECO:0000313" key="3">
    <source>
        <dbReference type="Proteomes" id="UP000051086"/>
    </source>
</evidence>
<sequence length="37" mass="4043">MRFITLVLGSAAALTAFSIMSTHAATPERLLPYHILQ</sequence>
<dbReference type="Proteomes" id="UP000051887">
    <property type="component" value="Unassembled WGS sequence"/>
</dbReference>
<evidence type="ECO:0000313" key="1">
    <source>
        <dbReference type="EMBL" id="CUH69127.1"/>
    </source>
</evidence>
<protein>
    <submittedName>
        <fullName evidence="2">Uncharacterized protein</fullName>
    </submittedName>
</protein>
<evidence type="ECO:0000313" key="4">
    <source>
        <dbReference type="Proteomes" id="UP000051887"/>
    </source>
</evidence>
<dbReference type="EMBL" id="CYSC01000041">
    <property type="protein sequence ID" value="CUH73670.1"/>
    <property type="molecule type" value="Genomic_DNA"/>
</dbReference>